<keyword evidence="4 8" id="KW-0547">Nucleotide-binding</keyword>
<dbReference type="EMBL" id="FOVE01000018">
    <property type="protein sequence ID" value="SFN81771.1"/>
    <property type="molecule type" value="Genomic_DNA"/>
</dbReference>
<evidence type="ECO:0000259" key="10">
    <source>
        <dbReference type="Pfam" id="PF01636"/>
    </source>
</evidence>
<evidence type="ECO:0000256" key="6">
    <source>
        <dbReference type="ARBA" id="ARBA00022840"/>
    </source>
</evidence>
<dbReference type="InterPro" id="IPR050249">
    <property type="entry name" value="Pseudomonas-type_ThrB"/>
</dbReference>
<keyword evidence="1 8" id="KW-0028">Amino-acid biosynthesis</keyword>
<dbReference type="GO" id="GO:0004413">
    <property type="term" value="F:homoserine kinase activity"/>
    <property type="evidence" value="ECO:0007669"/>
    <property type="project" value="UniProtKB-UniRule"/>
</dbReference>
<keyword evidence="6 8" id="KW-0067">ATP-binding</keyword>
<accession>A0A1I5C549</accession>
<dbReference type="UniPathway" id="UPA00050">
    <property type="reaction ID" value="UER00064"/>
</dbReference>
<dbReference type="PANTHER" id="PTHR21064">
    <property type="entry name" value="AMINOGLYCOSIDE PHOSPHOTRANSFERASE DOMAIN-CONTAINING PROTEIN-RELATED"/>
    <property type="match status" value="1"/>
</dbReference>
<comment type="pathway">
    <text evidence="8">Amino-acid biosynthesis; L-threonine biosynthesis; L-threonine from L-aspartate: step 4/5.</text>
</comment>
<dbReference type="NCBIfam" id="NF003558">
    <property type="entry name" value="PRK05231.1"/>
    <property type="match status" value="1"/>
</dbReference>
<evidence type="ECO:0000256" key="7">
    <source>
        <dbReference type="ARBA" id="ARBA00038240"/>
    </source>
</evidence>
<gene>
    <name evidence="8" type="primary">thrB</name>
    <name evidence="11" type="ORF">SAMN05660284_02328</name>
</gene>
<evidence type="ECO:0000256" key="8">
    <source>
        <dbReference type="HAMAP-Rule" id="MF_00301"/>
    </source>
</evidence>
<dbReference type="EC" id="2.7.1.39" evidence="8 9"/>
<feature type="domain" description="Aminoglycoside phosphotransferase" evidence="10">
    <location>
        <begin position="27"/>
        <end position="248"/>
    </location>
</feature>
<evidence type="ECO:0000313" key="11">
    <source>
        <dbReference type="EMBL" id="SFN81771.1"/>
    </source>
</evidence>
<evidence type="ECO:0000256" key="5">
    <source>
        <dbReference type="ARBA" id="ARBA00022777"/>
    </source>
</evidence>
<dbReference type="Gene3D" id="3.30.200.20">
    <property type="entry name" value="Phosphorylase Kinase, domain 1"/>
    <property type="match status" value="1"/>
</dbReference>
<dbReference type="RefSeq" id="WP_091196614.1">
    <property type="nucleotide sequence ID" value="NZ_FOVE01000018.1"/>
</dbReference>
<evidence type="ECO:0000256" key="2">
    <source>
        <dbReference type="ARBA" id="ARBA00022679"/>
    </source>
</evidence>
<protein>
    <recommendedName>
        <fullName evidence="8 9">Homoserine kinase</fullName>
        <shortName evidence="8">HK</shortName>
        <shortName evidence="8">HSK</shortName>
        <ecNumber evidence="8 9">2.7.1.39</ecNumber>
    </recommendedName>
</protein>
<dbReference type="InterPro" id="IPR002575">
    <property type="entry name" value="Aminoglycoside_PTrfase"/>
</dbReference>
<keyword evidence="12" id="KW-1185">Reference proteome</keyword>
<sequence length="307" mass="34263">MSVFTVVTPDDLAPFLQLRAVGDLLELKGISAGVTNTNYFVTTTQGRYVLTLFETLRADELPFYVDLMSHLAHRGVAVARPIGAVETLCGKPALLAERLSGTVVEQPSPQQCHAVGVMLARMHLAAADYPARMPNPRGPAWWTRTVRALLPQVSAEEAEMLRAEVALQQAHRFDDLPAGVVHADLFRDNVLMDGERVGGFIDFFYACNDALLFDLAIAVNDWCPLPDGDIDAGRVRAMLAGYQSIRALTAQEKNDWPVMLRAAALRFWVSRLLDYHRPSEGEMVLVKDPDWFRLIIAHHAQREDFWL</sequence>
<dbReference type="HAMAP" id="MF_00301">
    <property type="entry name" value="Homoser_kinase_2"/>
    <property type="match status" value="1"/>
</dbReference>
<keyword evidence="3 8" id="KW-0791">Threonine biosynthesis</keyword>
<keyword evidence="2 8" id="KW-0808">Transferase</keyword>
<dbReference type="Pfam" id="PF01636">
    <property type="entry name" value="APH"/>
    <property type="match status" value="1"/>
</dbReference>
<evidence type="ECO:0000313" key="12">
    <source>
        <dbReference type="Proteomes" id="UP000242869"/>
    </source>
</evidence>
<dbReference type="SUPFAM" id="SSF56112">
    <property type="entry name" value="Protein kinase-like (PK-like)"/>
    <property type="match status" value="1"/>
</dbReference>
<name>A0A1I5C549_9NEIS</name>
<comment type="catalytic activity">
    <reaction evidence="8">
        <text>L-homoserine + ATP = O-phospho-L-homoserine + ADP + H(+)</text>
        <dbReference type="Rhea" id="RHEA:13985"/>
        <dbReference type="ChEBI" id="CHEBI:15378"/>
        <dbReference type="ChEBI" id="CHEBI:30616"/>
        <dbReference type="ChEBI" id="CHEBI:57476"/>
        <dbReference type="ChEBI" id="CHEBI:57590"/>
        <dbReference type="ChEBI" id="CHEBI:456216"/>
        <dbReference type="EC" id="2.7.1.39"/>
    </reaction>
</comment>
<dbReference type="Gene3D" id="3.90.1200.10">
    <property type="match status" value="1"/>
</dbReference>
<dbReference type="InterPro" id="IPR011009">
    <property type="entry name" value="Kinase-like_dom_sf"/>
</dbReference>
<dbReference type="AlphaFoldDB" id="A0A1I5C549"/>
<keyword evidence="5 8" id="KW-0418">Kinase</keyword>
<dbReference type="CDD" id="cd05153">
    <property type="entry name" value="HomoserineK_II"/>
    <property type="match status" value="1"/>
</dbReference>
<dbReference type="OrthoDB" id="9777460at2"/>
<evidence type="ECO:0000256" key="1">
    <source>
        <dbReference type="ARBA" id="ARBA00022605"/>
    </source>
</evidence>
<evidence type="ECO:0000256" key="9">
    <source>
        <dbReference type="NCBIfam" id="TIGR00938"/>
    </source>
</evidence>
<comment type="similarity">
    <text evidence="7 8">Belongs to the pseudomonas-type ThrB family.</text>
</comment>
<dbReference type="NCBIfam" id="TIGR00938">
    <property type="entry name" value="thrB_alt"/>
    <property type="match status" value="1"/>
</dbReference>
<proteinExistence type="inferred from homology"/>
<evidence type="ECO:0000256" key="4">
    <source>
        <dbReference type="ARBA" id="ARBA00022741"/>
    </source>
</evidence>
<dbReference type="PANTHER" id="PTHR21064:SF6">
    <property type="entry name" value="AMINOGLYCOSIDE PHOSPHOTRANSFERASE DOMAIN-CONTAINING PROTEIN"/>
    <property type="match status" value="1"/>
</dbReference>
<reference evidence="12" key="1">
    <citation type="submission" date="2016-10" db="EMBL/GenBank/DDBJ databases">
        <authorList>
            <person name="Varghese N."/>
            <person name="Submissions S."/>
        </authorList>
    </citation>
    <scope>NUCLEOTIDE SEQUENCE [LARGE SCALE GENOMIC DNA]</scope>
    <source>
        <strain evidence="12">DSM 6150</strain>
    </source>
</reference>
<evidence type="ECO:0000256" key="3">
    <source>
        <dbReference type="ARBA" id="ARBA00022697"/>
    </source>
</evidence>
<dbReference type="InterPro" id="IPR005280">
    <property type="entry name" value="Homoserine_kinase_II"/>
</dbReference>
<dbReference type="Proteomes" id="UP000242869">
    <property type="component" value="Unassembled WGS sequence"/>
</dbReference>
<dbReference type="STRING" id="83765.SAMN05660284_02328"/>
<organism evidence="11 12">
    <name type="scientific">Formivibrio citricus</name>
    <dbReference type="NCBI Taxonomy" id="83765"/>
    <lineage>
        <taxon>Bacteria</taxon>
        <taxon>Pseudomonadati</taxon>
        <taxon>Pseudomonadota</taxon>
        <taxon>Betaproteobacteria</taxon>
        <taxon>Neisseriales</taxon>
        <taxon>Chitinibacteraceae</taxon>
        <taxon>Formivibrio</taxon>
    </lineage>
</organism>
<dbReference type="GO" id="GO:0005524">
    <property type="term" value="F:ATP binding"/>
    <property type="evidence" value="ECO:0007669"/>
    <property type="project" value="UniProtKB-KW"/>
</dbReference>
<dbReference type="GO" id="GO:0009088">
    <property type="term" value="P:threonine biosynthetic process"/>
    <property type="evidence" value="ECO:0007669"/>
    <property type="project" value="UniProtKB-UniRule"/>
</dbReference>